<name>A0A915DPT0_9BILA</name>
<dbReference type="Gene3D" id="3.30.70.330">
    <property type="match status" value="2"/>
</dbReference>
<dbReference type="Pfam" id="PF16367">
    <property type="entry name" value="RRM_7"/>
    <property type="match status" value="1"/>
</dbReference>
<evidence type="ECO:0000256" key="5">
    <source>
        <dbReference type="ARBA" id="ARBA00058170"/>
    </source>
</evidence>
<dbReference type="InterPro" id="IPR035979">
    <property type="entry name" value="RBD_domain_sf"/>
</dbReference>
<feature type="domain" description="RRM" evidence="9">
    <location>
        <begin position="139"/>
        <end position="217"/>
    </location>
</feature>
<dbReference type="CDD" id="cd12726">
    <property type="entry name" value="RRM2_CPEB2_like"/>
    <property type="match status" value="1"/>
</dbReference>
<keyword evidence="1" id="KW-0677">Repeat</keyword>
<dbReference type="GO" id="GO:0008135">
    <property type="term" value="F:translation factor activity, RNA binding"/>
    <property type="evidence" value="ECO:0007669"/>
    <property type="project" value="TreeGrafter"/>
</dbReference>
<dbReference type="GO" id="GO:0043022">
    <property type="term" value="F:ribosome binding"/>
    <property type="evidence" value="ECO:0007669"/>
    <property type="project" value="TreeGrafter"/>
</dbReference>
<dbReference type="GO" id="GO:2000766">
    <property type="term" value="P:negative regulation of cytoplasmic translation"/>
    <property type="evidence" value="ECO:0007669"/>
    <property type="project" value="TreeGrafter"/>
</dbReference>
<dbReference type="GO" id="GO:0005737">
    <property type="term" value="C:cytoplasm"/>
    <property type="evidence" value="ECO:0007669"/>
    <property type="project" value="TreeGrafter"/>
</dbReference>
<evidence type="ECO:0000256" key="6">
    <source>
        <dbReference type="ARBA" id="ARBA00065903"/>
    </source>
</evidence>
<comment type="subunit">
    <text evidence="6">Interacts with fbf-1.</text>
</comment>
<dbReference type="AlphaFoldDB" id="A0A915DPT0"/>
<sequence>MDALWNSAQFMNLASGASHEYREQYSRKVFIGGLPIDITDSEINNTFAKFGRLFVDWPRRSEIINKERRGKNVTGYVFLIYESEPSVQELIKKCYCDAGRYYLLISSPTMREKPVQVRPWCLTDMDYMPRPNFYLEPRRTVFIGGVPRPTKASEIAFVLESHFGSVCYVGIDIDPELKYPKGAARVTFNTTKSFVAAISGKFVNIPHGDGSKRVEIKPYVMDDQPCDQCLGKMCSDRYAPYFCGDVSCLQYYCEVCWDLMHCNSFAMKKRSSHKPFVRLGDQTKLLQRLPHHQNNV</sequence>
<dbReference type="InterPro" id="IPR038446">
    <property type="entry name" value="CEBP_ZZ_sf"/>
</dbReference>
<organism evidence="10 11">
    <name type="scientific">Ditylenchus dipsaci</name>
    <dbReference type="NCBI Taxonomy" id="166011"/>
    <lineage>
        <taxon>Eukaryota</taxon>
        <taxon>Metazoa</taxon>
        <taxon>Ecdysozoa</taxon>
        <taxon>Nematoda</taxon>
        <taxon>Chromadorea</taxon>
        <taxon>Rhabditida</taxon>
        <taxon>Tylenchina</taxon>
        <taxon>Tylenchomorpha</taxon>
        <taxon>Sphaerularioidea</taxon>
        <taxon>Anguinidae</taxon>
        <taxon>Anguininae</taxon>
        <taxon>Ditylenchus</taxon>
    </lineage>
</organism>
<reference evidence="11" key="1">
    <citation type="submission" date="2022-11" db="UniProtKB">
        <authorList>
            <consortium name="WormBaseParasite"/>
        </authorList>
    </citation>
    <scope>IDENTIFICATION</scope>
</reference>
<dbReference type="GO" id="GO:0030154">
    <property type="term" value="P:cell differentiation"/>
    <property type="evidence" value="ECO:0007669"/>
    <property type="project" value="UniProtKB-KW"/>
</dbReference>
<evidence type="ECO:0000256" key="3">
    <source>
        <dbReference type="ARBA" id="ARBA00022871"/>
    </source>
</evidence>
<evidence type="ECO:0000313" key="11">
    <source>
        <dbReference type="WBParaSite" id="jg21663"/>
    </source>
</evidence>
<dbReference type="InterPro" id="IPR034819">
    <property type="entry name" value="CPEB"/>
</dbReference>
<dbReference type="CDD" id="cd19757">
    <property type="entry name" value="Bbox1"/>
    <property type="match status" value="1"/>
</dbReference>
<evidence type="ECO:0000313" key="10">
    <source>
        <dbReference type="Proteomes" id="UP000887574"/>
    </source>
</evidence>
<dbReference type="GO" id="GO:0007283">
    <property type="term" value="P:spermatogenesis"/>
    <property type="evidence" value="ECO:0007669"/>
    <property type="project" value="UniProtKB-KW"/>
</dbReference>
<evidence type="ECO:0000259" key="9">
    <source>
        <dbReference type="PROSITE" id="PS50102"/>
    </source>
</evidence>
<accession>A0A915DPT0</accession>
<dbReference type="PROSITE" id="PS50102">
    <property type="entry name" value="RRM"/>
    <property type="match status" value="2"/>
</dbReference>
<dbReference type="GO" id="GO:0045202">
    <property type="term" value="C:synapse"/>
    <property type="evidence" value="ECO:0007669"/>
    <property type="project" value="TreeGrafter"/>
</dbReference>
<dbReference type="InterPro" id="IPR032296">
    <property type="entry name" value="CEBP_ZZ"/>
</dbReference>
<keyword evidence="3" id="KW-0744">Spermatogenesis</keyword>
<dbReference type="FunFam" id="4.10.640.40:FF:000001">
    <property type="entry name" value="Cytoplasmic polyadenylation element-binding 2 isoform X2"/>
    <property type="match status" value="1"/>
</dbReference>
<protein>
    <recommendedName>
        <fullName evidence="7">Cytoplasmic polyadenylation element-binding protein 1</fullName>
    </recommendedName>
</protein>
<evidence type="ECO:0000256" key="2">
    <source>
        <dbReference type="ARBA" id="ARBA00022782"/>
    </source>
</evidence>
<evidence type="ECO:0000256" key="4">
    <source>
        <dbReference type="ARBA" id="ARBA00022884"/>
    </source>
</evidence>
<evidence type="ECO:0000256" key="7">
    <source>
        <dbReference type="ARBA" id="ARBA00070028"/>
    </source>
</evidence>
<dbReference type="PANTHER" id="PTHR12566">
    <property type="entry name" value="CYTOPLASMIC POLYADENYLATION ELEMENT BINDING PROTEIN CPEB"/>
    <property type="match status" value="1"/>
</dbReference>
<dbReference type="SMART" id="SM00360">
    <property type="entry name" value="RRM"/>
    <property type="match status" value="2"/>
</dbReference>
<dbReference type="Gene3D" id="4.10.640.40">
    <property type="entry name" value="Cytoplasmic polyadenylation element-binding protein, ZZ domain"/>
    <property type="match status" value="1"/>
</dbReference>
<dbReference type="WBParaSite" id="jg21663">
    <property type="protein sequence ID" value="jg21663"/>
    <property type="gene ID" value="jg21663"/>
</dbReference>
<keyword evidence="2" id="KW-0221">Differentiation</keyword>
<dbReference type="InterPro" id="IPR012677">
    <property type="entry name" value="Nucleotide-bd_a/b_plait_sf"/>
</dbReference>
<feature type="domain" description="RRM" evidence="9">
    <location>
        <begin position="27"/>
        <end position="118"/>
    </location>
</feature>
<evidence type="ECO:0000256" key="8">
    <source>
        <dbReference type="PROSITE-ProRule" id="PRU00176"/>
    </source>
</evidence>
<keyword evidence="4 8" id="KW-0694">RNA-binding</keyword>
<keyword evidence="10" id="KW-1185">Reference proteome</keyword>
<dbReference type="CDD" id="cd12724">
    <property type="entry name" value="RRM1_CPEB2_like"/>
    <property type="match status" value="1"/>
</dbReference>
<dbReference type="GO" id="GO:0003730">
    <property type="term" value="F:mRNA 3'-UTR binding"/>
    <property type="evidence" value="ECO:0007669"/>
    <property type="project" value="InterPro"/>
</dbReference>
<dbReference type="PANTHER" id="PTHR12566:SF17">
    <property type="entry name" value="CYTOPLASMIC POLYADENYLATION ELEMENT-BINDING PROTEIN 1"/>
    <property type="match status" value="1"/>
</dbReference>
<dbReference type="GO" id="GO:0005634">
    <property type="term" value="C:nucleus"/>
    <property type="evidence" value="ECO:0007669"/>
    <property type="project" value="TreeGrafter"/>
</dbReference>
<dbReference type="InterPro" id="IPR000504">
    <property type="entry name" value="RRM_dom"/>
</dbReference>
<dbReference type="GO" id="GO:0043005">
    <property type="term" value="C:neuron projection"/>
    <property type="evidence" value="ECO:0007669"/>
    <property type="project" value="TreeGrafter"/>
</dbReference>
<proteinExistence type="predicted"/>
<dbReference type="Proteomes" id="UP000887574">
    <property type="component" value="Unplaced"/>
</dbReference>
<evidence type="ECO:0000256" key="1">
    <source>
        <dbReference type="ARBA" id="ARBA00022737"/>
    </source>
</evidence>
<dbReference type="SUPFAM" id="SSF54928">
    <property type="entry name" value="RNA-binding domain, RBD"/>
    <property type="match status" value="1"/>
</dbReference>
<dbReference type="GO" id="GO:0000900">
    <property type="term" value="F:mRNA regulatory element binding translation repressor activity"/>
    <property type="evidence" value="ECO:0007669"/>
    <property type="project" value="TreeGrafter"/>
</dbReference>
<comment type="function">
    <text evidence="5">Cytoplasmic polyadenylation element binding protein that binds to and regulates the translation of specific mRNAs. Essential for progression through meiosis. Involved in spermatogenesis.</text>
</comment>
<dbReference type="Pfam" id="PF16366">
    <property type="entry name" value="CEBP_ZZ"/>
    <property type="match status" value="1"/>
</dbReference>